<feature type="non-terminal residue" evidence="2">
    <location>
        <position position="1"/>
    </location>
</feature>
<gene>
    <name evidence="2" type="ORF">AVDCRST_MAG47-1947</name>
</gene>
<feature type="region of interest" description="Disordered" evidence="1">
    <location>
        <begin position="28"/>
        <end position="47"/>
    </location>
</feature>
<organism evidence="2">
    <name type="scientific">uncultured Nocardioidaceae bacterium</name>
    <dbReference type="NCBI Taxonomy" id="253824"/>
    <lineage>
        <taxon>Bacteria</taxon>
        <taxon>Bacillati</taxon>
        <taxon>Actinomycetota</taxon>
        <taxon>Actinomycetes</taxon>
        <taxon>Propionibacteriales</taxon>
        <taxon>Nocardioidaceae</taxon>
        <taxon>environmental samples</taxon>
    </lineage>
</organism>
<protein>
    <submittedName>
        <fullName evidence="2">GTP-binding protein EngA</fullName>
    </submittedName>
</protein>
<reference evidence="2" key="1">
    <citation type="submission" date="2020-02" db="EMBL/GenBank/DDBJ databases">
        <authorList>
            <person name="Meier V. D."/>
        </authorList>
    </citation>
    <scope>NUCLEOTIDE SEQUENCE</scope>
    <source>
        <strain evidence="2">AVDCRST_MAG47</strain>
    </source>
</reference>
<dbReference type="AlphaFoldDB" id="A0A6J4N7T2"/>
<proteinExistence type="predicted"/>
<evidence type="ECO:0000313" key="2">
    <source>
        <dbReference type="EMBL" id="CAA9378399.1"/>
    </source>
</evidence>
<name>A0A6J4N7T2_9ACTN</name>
<evidence type="ECO:0000256" key="1">
    <source>
        <dbReference type="SAM" id="MobiDB-lite"/>
    </source>
</evidence>
<dbReference type="EMBL" id="CADCUK010000130">
    <property type="protein sequence ID" value="CAA9378399.1"/>
    <property type="molecule type" value="Genomic_DNA"/>
</dbReference>
<accession>A0A6J4N7T2</accession>
<sequence>RALHVRSARGVVRPVHRAAAARGVRVRRFADPPPGPAAQEGRAQGSV</sequence>
<feature type="non-terminal residue" evidence="2">
    <location>
        <position position="47"/>
    </location>
</feature>